<feature type="chain" id="PRO_5045400587" evidence="1">
    <location>
        <begin position="28"/>
        <end position="181"/>
    </location>
</feature>
<dbReference type="Proteomes" id="UP000637383">
    <property type="component" value="Unassembled WGS sequence"/>
</dbReference>
<feature type="signal peptide" evidence="1">
    <location>
        <begin position="1"/>
        <end position="27"/>
    </location>
</feature>
<proteinExistence type="predicted"/>
<sequence length="181" mass="20025">MNSKAKLLTLATLTFALSSVTVGTVIAQTKLTNQSKLFTNGIGQVRVGMTVSQASKAAGTRLVGDPPNKYCYYVKPEWEPKNVGFMVTEGRISRVDVWRDSKITTLKGAKIGDTEARIKSLYPGQIKVTPHNYVQGGHYLTFIPKDQSDQNYRVVFETDGKRVTQFRSGKLPEVEFVEGCS</sequence>
<keyword evidence="1" id="KW-0732">Signal</keyword>
<evidence type="ECO:0000313" key="2">
    <source>
        <dbReference type="EMBL" id="MBD2734356.1"/>
    </source>
</evidence>
<name>A0ABR8K6F4_9NOSO</name>
<dbReference type="EMBL" id="JACJTU010000008">
    <property type="protein sequence ID" value="MBD2734356.1"/>
    <property type="molecule type" value="Genomic_DNA"/>
</dbReference>
<protein>
    <submittedName>
        <fullName evidence="2">Uncharacterized protein</fullName>
    </submittedName>
</protein>
<reference evidence="2 3" key="1">
    <citation type="journal article" date="2020" name="ISME J.">
        <title>Comparative genomics reveals insights into cyanobacterial evolution and habitat adaptation.</title>
        <authorList>
            <person name="Chen M.Y."/>
            <person name="Teng W.K."/>
            <person name="Zhao L."/>
            <person name="Hu C.X."/>
            <person name="Zhou Y.K."/>
            <person name="Han B.P."/>
            <person name="Song L.R."/>
            <person name="Shu W.S."/>
        </authorList>
    </citation>
    <scope>NUCLEOTIDE SEQUENCE [LARGE SCALE GENOMIC DNA]</scope>
    <source>
        <strain evidence="2 3">FACHB-159</strain>
    </source>
</reference>
<keyword evidence="3" id="KW-1185">Reference proteome</keyword>
<gene>
    <name evidence="2" type="ORF">H6H03_10595</name>
</gene>
<comment type="caution">
    <text evidence="2">The sequence shown here is derived from an EMBL/GenBank/DDBJ whole genome shotgun (WGS) entry which is preliminary data.</text>
</comment>
<organism evidence="2 3">
    <name type="scientific">Nostoc paludosum FACHB-159</name>
    <dbReference type="NCBI Taxonomy" id="2692908"/>
    <lineage>
        <taxon>Bacteria</taxon>
        <taxon>Bacillati</taxon>
        <taxon>Cyanobacteriota</taxon>
        <taxon>Cyanophyceae</taxon>
        <taxon>Nostocales</taxon>
        <taxon>Nostocaceae</taxon>
        <taxon>Nostoc</taxon>
    </lineage>
</organism>
<dbReference type="RefSeq" id="WP_190955068.1">
    <property type="nucleotide sequence ID" value="NZ_JACJTU010000008.1"/>
</dbReference>
<evidence type="ECO:0000313" key="3">
    <source>
        <dbReference type="Proteomes" id="UP000637383"/>
    </source>
</evidence>
<evidence type="ECO:0000256" key="1">
    <source>
        <dbReference type="SAM" id="SignalP"/>
    </source>
</evidence>
<accession>A0ABR8K6F4</accession>